<comment type="caution">
    <text evidence="2">The sequence shown here is derived from an EMBL/GenBank/DDBJ whole genome shotgun (WGS) entry which is preliminary data.</text>
</comment>
<gene>
    <name evidence="2" type="ORF">D6D85_12760</name>
</gene>
<proteinExistence type="predicted"/>
<dbReference type="Proteomes" id="UP000277582">
    <property type="component" value="Unassembled WGS sequence"/>
</dbReference>
<keyword evidence="1" id="KW-0812">Transmembrane</keyword>
<dbReference type="EMBL" id="RCOS01000143">
    <property type="protein sequence ID" value="RSN72666.1"/>
    <property type="molecule type" value="Genomic_DNA"/>
</dbReference>
<evidence type="ECO:0000256" key="1">
    <source>
        <dbReference type="SAM" id="Phobius"/>
    </source>
</evidence>
<keyword evidence="1" id="KW-0472">Membrane</keyword>
<evidence type="ECO:0000313" key="3">
    <source>
        <dbReference type="Proteomes" id="UP000277582"/>
    </source>
</evidence>
<protein>
    <submittedName>
        <fullName evidence="2">Uncharacterized protein</fullName>
    </submittedName>
</protein>
<feature type="transmembrane region" description="Helical" evidence="1">
    <location>
        <begin position="133"/>
        <end position="153"/>
    </location>
</feature>
<organism evidence="2 3">
    <name type="scientific">Candidatus Methanodesulfokora washburnensis</name>
    <dbReference type="NCBI Taxonomy" id="2478471"/>
    <lineage>
        <taxon>Archaea</taxon>
        <taxon>Thermoproteota</taxon>
        <taxon>Candidatus Korarchaeia</taxon>
        <taxon>Candidatus Korarchaeia incertae sedis</taxon>
        <taxon>Candidatus Methanodesulfokora</taxon>
    </lineage>
</organism>
<evidence type="ECO:0000313" key="2">
    <source>
        <dbReference type="EMBL" id="RSN72666.1"/>
    </source>
</evidence>
<dbReference type="AlphaFoldDB" id="A0A429GFW4"/>
<sequence>EDLRHSNYSQYLNIISGKGYGSIVSYVEQKAVQKNICKCVHAHIPNFICNTTSTPLSGNAHIVEICFRRGVELSATGINETRIDRLVDLAANASLYKLPDSTVNRLLPLVHVDVSVLAPMRNSVLLYPRPVHVMRALAFLAVFVSCIVLHYRFRPHEYAGFSRLLRRLRRRIYRQ</sequence>
<keyword evidence="3" id="KW-1185">Reference proteome</keyword>
<name>A0A429GFW4_9CREN</name>
<accession>A0A429GFW4</accession>
<reference evidence="2 3" key="1">
    <citation type="submission" date="2018-10" db="EMBL/GenBank/DDBJ databases">
        <title>Co-occurring genomic capacity for anaerobic methane metabolism and dissimilatory sulfite reduction discovered in the Korarchaeota.</title>
        <authorList>
            <person name="Mckay L.J."/>
            <person name="Dlakic M."/>
            <person name="Fields M.W."/>
            <person name="Delmont T.O."/>
            <person name="Eren A.M."/>
            <person name="Jay Z.J."/>
            <person name="Klingelsmith K.B."/>
            <person name="Rusch D.B."/>
            <person name="Inskeep W.P."/>
        </authorList>
    </citation>
    <scope>NUCLEOTIDE SEQUENCE [LARGE SCALE GENOMIC DNA]</scope>
    <source>
        <strain evidence="2 3">MDKW</strain>
    </source>
</reference>
<keyword evidence="1" id="KW-1133">Transmembrane helix</keyword>
<dbReference type="RefSeq" id="WP_237558848.1">
    <property type="nucleotide sequence ID" value="NZ_RCOS01000143.1"/>
</dbReference>
<feature type="non-terminal residue" evidence="2">
    <location>
        <position position="1"/>
    </location>
</feature>